<reference evidence="1 2" key="1">
    <citation type="submission" date="2018-03" db="EMBL/GenBank/DDBJ databases">
        <title>Genomic Encyclopedia of Archaeal and Bacterial Type Strains, Phase II (KMG-II): from individual species to whole genera.</title>
        <authorList>
            <person name="Goeker M."/>
        </authorList>
    </citation>
    <scope>NUCLEOTIDE SEQUENCE [LARGE SCALE GENOMIC DNA]</scope>
    <source>
        <strain evidence="1 2">DSM 28229</strain>
    </source>
</reference>
<protein>
    <submittedName>
        <fullName evidence="1">Uncharacterized protein</fullName>
    </submittedName>
</protein>
<keyword evidence="2" id="KW-1185">Reference proteome</keyword>
<dbReference type="AlphaFoldDB" id="A0A315YVF5"/>
<dbReference type="Proteomes" id="UP000245535">
    <property type="component" value="Unassembled WGS sequence"/>
</dbReference>
<comment type="caution">
    <text evidence="1">The sequence shown here is derived from an EMBL/GenBank/DDBJ whole genome shotgun (WGS) entry which is preliminary data.</text>
</comment>
<sequence>MILSTHSNAQNDSIVLEIIEYDVDAEEFQIDRENMKATGLVGFGCSYDGMSSDEVMSLENLIWDKRFNEIALLLNSKNTANRFLSVITIEKLIEEGLYSANESELETIEDNYKSNLYTNTCSGCTFFEKASLQELLNSDNEHLIRRQAILWLKQRINRKFIRSVKKNRK</sequence>
<dbReference type="EMBL" id="QGDO01000019">
    <property type="protein sequence ID" value="PWJ32689.1"/>
    <property type="molecule type" value="Genomic_DNA"/>
</dbReference>
<accession>A0A315YVF5</accession>
<gene>
    <name evidence="1" type="ORF">BC781_1193</name>
</gene>
<proteinExistence type="predicted"/>
<organism evidence="1 2">
    <name type="scientific">Sediminitomix flava</name>
    <dbReference type="NCBI Taxonomy" id="379075"/>
    <lineage>
        <taxon>Bacteria</taxon>
        <taxon>Pseudomonadati</taxon>
        <taxon>Bacteroidota</taxon>
        <taxon>Cytophagia</taxon>
        <taxon>Cytophagales</taxon>
        <taxon>Flammeovirgaceae</taxon>
        <taxon>Sediminitomix</taxon>
    </lineage>
</organism>
<name>A0A315YVF5_SEDFL</name>
<evidence type="ECO:0000313" key="1">
    <source>
        <dbReference type="EMBL" id="PWJ32689.1"/>
    </source>
</evidence>
<evidence type="ECO:0000313" key="2">
    <source>
        <dbReference type="Proteomes" id="UP000245535"/>
    </source>
</evidence>